<dbReference type="GO" id="GO:0032259">
    <property type="term" value="P:methylation"/>
    <property type="evidence" value="ECO:0007669"/>
    <property type="project" value="UniProtKB-KW"/>
</dbReference>
<dbReference type="RefSeq" id="WP_067859313.1">
    <property type="nucleotide sequence ID" value="NZ_CP011502.1"/>
</dbReference>
<gene>
    <name evidence="2" type="ORF">AERYTH_12715</name>
</gene>
<keyword evidence="3" id="KW-1185">Reference proteome</keyword>
<dbReference type="InterPro" id="IPR041698">
    <property type="entry name" value="Methyltransf_25"/>
</dbReference>
<dbReference type="STRING" id="2041.AERYTH_12715"/>
<evidence type="ECO:0000313" key="3">
    <source>
        <dbReference type="Proteomes" id="UP000067689"/>
    </source>
</evidence>
<dbReference type="GO" id="GO:0008168">
    <property type="term" value="F:methyltransferase activity"/>
    <property type="evidence" value="ECO:0007669"/>
    <property type="project" value="UniProtKB-KW"/>
</dbReference>
<dbReference type="CDD" id="cd02440">
    <property type="entry name" value="AdoMet_MTases"/>
    <property type="match status" value="1"/>
</dbReference>
<dbReference type="Proteomes" id="UP000067689">
    <property type="component" value="Chromosome"/>
</dbReference>
<evidence type="ECO:0000313" key="2">
    <source>
        <dbReference type="EMBL" id="ALX05495.1"/>
    </source>
</evidence>
<dbReference type="Pfam" id="PF13649">
    <property type="entry name" value="Methyltransf_25"/>
    <property type="match status" value="1"/>
</dbReference>
<proteinExistence type="predicted"/>
<dbReference type="InterPro" id="IPR029063">
    <property type="entry name" value="SAM-dependent_MTases_sf"/>
</dbReference>
<name>A0A0U3TIV5_9ACTN</name>
<dbReference type="OrthoDB" id="8385759at2"/>
<protein>
    <submittedName>
        <fullName evidence="2">Methyltransferase</fullName>
    </submittedName>
</protein>
<sequence length="276" mass="30490">MEEYQRLNRAMWDSRAARHAASTSYDLDRYRRDPHAISDVVRFDQPRLGDITGLDVVHLQCHIGTDTLSLHRLGGRVTGLDLSPASLDEARRLAADVGAEITYVESDVHAAPDVLGRGAFDVVYTGIGAVCWLPSIDRWAATVAALLRPGGRLVFRDCHPMLGTLEVVDGRIEMVYPYAEHVRPLVFTDTASYVDPDDHSLPGLPSHEWSHGLAEILTALLAHGMTLETVLEHDSVPWVPLPGFMSPHPDLPGEHRLTDRPERLAASFTIVAMLSR</sequence>
<dbReference type="PATRIC" id="fig|2041.4.peg.2643"/>
<dbReference type="Gene3D" id="3.40.50.150">
    <property type="entry name" value="Vaccinia Virus protein VP39"/>
    <property type="match status" value="1"/>
</dbReference>
<accession>A0A0U3TIV5</accession>
<keyword evidence="2" id="KW-0808">Transferase</keyword>
<feature type="domain" description="Methyltransferase" evidence="1">
    <location>
        <begin position="56"/>
        <end position="151"/>
    </location>
</feature>
<organism evidence="2 3">
    <name type="scientific">Aeromicrobium erythreum</name>
    <dbReference type="NCBI Taxonomy" id="2041"/>
    <lineage>
        <taxon>Bacteria</taxon>
        <taxon>Bacillati</taxon>
        <taxon>Actinomycetota</taxon>
        <taxon>Actinomycetes</taxon>
        <taxon>Propionibacteriales</taxon>
        <taxon>Nocardioidaceae</taxon>
        <taxon>Aeromicrobium</taxon>
    </lineage>
</organism>
<dbReference type="AlphaFoldDB" id="A0A0U3TIV5"/>
<keyword evidence="2" id="KW-0489">Methyltransferase</keyword>
<dbReference type="EMBL" id="CP011502">
    <property type="protein sequence ID" value="ALX05495.1"/>
    <property type="molecule type" value="Genomic_DNA"/>
</dbReference>
<dbReference type="KEGG" id="aer:AERYTH_12715"/>
<evidence type="ECO:0000259" key="1">
    <source>
        <dbReference type="Pfam" id="PF13649"/>
    </source>
</evidence>
<reference evidence="2 3" key="1">
    <citation type="journal article" date="1991" name="Int. J. Syst. Bacteriol.">
        <title>Description of the erythromycin-producing bacterium Arthrobacter sp. strain NRRL B-3381 as Aeromicrobium erythreum gen. nov., sp. nov.</title>
        <authorList>
            <person name="Miller E.S."/>
            <person name="Woese C.R."/>
            <person name="Brenner S."/>
        </authorList>
    </citation>
    <scope>NUCLEOTIDE SEQUENCE [LARGE SCALE GENOMIC DNA]</scope>
    <source>
        <strain evidence="2 3">AR18</strain>
    </source>
</reference>
<dbReference type="SUPFAM" id="SSF53335">
    <property type="entry name" value="S-adenosyl-L-methionine-dependent methyltransferases"/>
    <property type="match status" value="1"/>
</dbReference>